<dbReference type="OrthoDB" id="25771at2"/>
<reference evidence="1 2" key="1">
    <citation type="submission" date="2018-08" db="EMBL/GenBank/DDBJ databases">
        <title>Meiothermus granaticius genome AF-68 sequencing project.</title>
        <authorList>
            <person name="Da Costa M.S."/>
            <person name="Albuquerque L."/>
            <person name="Raposo P."/>
            <person name="Froufe H.J.C."/>
            <person name="Barroso C.S."/>
            <person name="Egas C."/>
        </authorList>
    </citation>
    <scope>NUCLEOTIDE SEQUENCE [LARGE SCALE GENOMIC DNA]</scope>
    <source>
        <strain evidence="1 2">AF-68</strain>
    </source>
</reference>
<dbReference type="AlphaFoldDB" id="A0A399F865"/>
<accession>A0A399F865</accession>
<evidence type="ECO:0000313" key="2">
    <source>
        <dbReference type="Proteomes" id="UP000266178"/>
    </source>
</evidence>
<keyword evidence="2" id="KW-1185">Reference proteome</keyword>
<proteinExistence type="predicted"/>
<name>A0A399F865_9DEIN</name>
<dbReference type="EMBL" id="QWLB01000021">
    <property type="protein sequence ID" value="RIH92310.1"/>
    <property type="molecule type" value="Genomic_DNA"/>
</dbReference>
<protein>
    <submittedName>
        <fullName evidence="1">Uncharacterized protein</fullName>
    </submittedName>
</protein>
<dbReference type="Proteomes" id="UP000266178">
    <property type="component" value="Unassembled WGS sequence"/>
</dbReference>
<organism evidence="1 2">
    <name type="scientific">Meiothermus granaticius NBRC 107808</name>
    <dbReference type="NCBI Taxonomy" id="1227551"/>
    <lineage>
        <taxon>Bacteria</taxon>
        <taxon>Thermotogati</taxon>
        <taxon>Deinococcota</taxon>
        <taxon>Deinococci</taxon>
        <taxon>Thermales</taxon>
        <taxon>Thermaceae</taxon>
        <taxon>Meiothermus</taxon>
    </lineage>
</organism>
<dbReference type="RefSeq" id="WP_119357231.1">
    <property type="nucleotide sequence ID" value="NZ_BJXM01000019.1"/>
</dbReference>
<evidence type="ECO:0000313" key="1">
    <source>
        <dbReference type="EMBL" id="RIH92310.1"/>
    </source>
</evidence>
<sequence length="203" mass="22106">MSLGVLSEPGWLEQRLSQYTRTFVDEYGTFYAHLEGGMGGETVLLWAARAEAPALLTALPKAFKGRLVLGLDASPGYAGPFARALHWASPRYALIVGEGEGVVWGYPGGKQVGEAWVPWDNPKEAERLEVRPRPDFAYLETLAYAPWKAPEPMPGLLAQAPAPQSRFRVGAVGWEQGIPTYGLGLIGLEESLQALLASWRITV</sequence>
<gene>
    <name evidence="1" type="ORF">Mgrana_01741</name>
</gene>
<comment type="caution">
    <text evidence="1">The sequence shown here is derived from an EMBL/GenBank/DDBJ whole genome shotgun (WGS) entry which is preliminary data.</text>
</comment>